<evidence type="ECO:0000313" key="4">
    <source>
        <dbReference type="Proteomes" id="UP001165986"/>
    </source>
</evidence>
<feature type="domain" description="Carrier" evidence="2">
    <location>
        <begin position="292"/>
        <end position="368"/>
    </location>
</feature>
<comment type="caution">
    <text evidence="3">The sequence shown here is derived from an EMBL/GenBank/DDBJ whole genome shotgun (WGS) entry which is preliminary data.</text>
</comment>
<evidence type="ECO:0000256" key="1">
    <source>
        <dbReference type="SAM" id="MobiDB-lite"/>
    </source>
</evidence>
<dbReference type="EMBL" id="VJXY01000032">
    <property type="protein sequence ID" value="MBD6618876.1"/>
    <property type="molecule type" value="Genomic_DNA"/>
</dbReference>
<dbReference type="SUPFAM" id="SSF47336">
    <property type="entry name" value="ACP-like"/>
    <property type="match status" value="1"/>
</dbReference>
<dbReference type="PROSITE" id="PS50075">
    <property type="entry name" value="CARRIER"/>
    <property type="match status" value="1"/>
</dbReference>
<reference evidence="3" key="1">
    <citation type="submission" date="2019-07" db="EMBL/GenBank/DDBJ databases">
        <title>Toxilogical consequences of a new and cryptic species of cyanobacteria (Komarekiella delphini-convector) recovered from the epidermis of a bottlenose dolphin and 1500 ft. in the air.</title>
        <authorList>
            <person name="Brown A.O."/>
            <person name="Dvorak P."/>
            <person name="Villanueva C.D."/>
            <person name="Foss A.J."/>
            <person name="Garvey A.D."/>
            <person name="Gibson Q.A."/>
            <person name="Johansen J.R."/>
            <person name="Casamatta D.A."/>
        </authorList>
    </citation>
    <scope>NUCLEOTIDE SEQUENCE</scope>
    <source>
        <strain evidence="3">SJRDD-AB1</strain>
    </source>
</reference>
<feature type="region of interest" description="Disordered" evidence="1">
    <location>
        <begin position="369"/>
        <end position="396"/>
    </location>
</feature>
<accession>A0AA40T0T0</accession>
<evidence type="ECO:0000259" key="2">
    <source>
        <dbReference type="PROSITE" id="PS50075"/>
    </source>
</evidence>
<organism evidence="3 4">
    <name type="scientific">Komarekiella delphini-convector SJRDD-AB1</name>
    <dbReference type="NCBI Taxonomy" id="2593771"/>
    <lineage>
        <taxon>Bacteria</taxon>
        <taxon>Bacillati</taxon>
        <taxon>Cyanobacteriota</taxon>
        <taxon>Cyanophyceae</taxon>
        <taxon>Nostocales</taxon>
        <taxon>Nostocaceae</taxon>
        <taxon>Komarekiella</taxon>
        <taxon>Komarekiella delphini-convector</taxon>
    </lineage>
</organism>
<dbReference type="Gene3D" id="1.10.1200.10">
    <property type="entry name" value="ACP-like"/>
    <property type="match status" value="1"/>
</dbReference>
<dbReference type="Pfam" id="PF00550">
    <property type="entry name" value="PP-binding"/>
    <property type="match status" value="1"/>
</dbReference>
<proteinExistence type="predicted"/>
<feature type="region of interest" description="Disordered" evidence="1">
    <location>
        <begin position="1"/>
        <end position="22"/>
    </location>
</feature>
<dbReference type="InterPro" id="IPR009081">
    <property type="entry name" value="PP-bd_ACP"/>
</dbReference>
<dbReference type="InterPro" id="IPR036736">
    <property type="entry name" value="ACP-like_sf"/>
</dbReference>
<evidence type="ECO:0000313" key="3">
    <source>
        <dbReference type="EMBL" id="MBD6618876.1"/>
    </source>
</evidence>
<dbReference type="AlphaFoldDB" id="A0AA40T0T0"/>
<sequence length="396" mass="43676">MSATTQIANMEKNNHSGNGDSRNLQNLSVAAYPVINQTDILAQIQEQNFLSTVHQQFNQNQGKYIDLLSKIVDYQALMLDKYQDSAALPKAMHNFDQILQILQRNQLNYNINHEGYLQNQLNLIRTSELPTDISNKLDDVSLNKQLNAATSETQAALPLSPKQELQSSLDSSVNQLANNVATPQKTEELPQVPSVSNDLTYIPVNKKPNGSVPKTNAVETVAPTPPIVSTPPKPSFLQQVVITSEPTNNAVESVSALSIPTVAPEPTNDVVESVSAPVHPQEDAPTTSVDLSGFSNRLLEVVSDKTGYPVDMLDLNMDLEADLGIDSIKQLEIFAAMHEEFPDMDVDPELFRDLRTLAKIVDYLQEHLSKQATQPSNNGNVDQEQGIERQAVKKKF</sequence>
<gene>
    <name evidence="3" type="ORF">FNW02_24380</name>
</gene>
<feature type="compositionally biased region" description="Polar residues" evidence="1">
    <location>
        <begin position="370"/>
        <end position="383"/>
    </location>
</feature>
<name>A0AA40T0T0_9NOST</name>
<keyword evidence="4" id="KW-1185">Reference proteome</keyword>
<protein>
    <recommendedName>
        <fullName evidence="2">Carrier domain-containing protein</fullName>
    </recommendedName>
</protein>
<dbReference type="Proteomes" id="UP001165986">
    <property type="component" value="Unassembled WGS sequence"/>
</dbReference>
<dbReference type="RefSeq" id="WP_191760077.1">
    <property type="nucleotide sequence ID" value="NZ_VJXY01000032.1"/>
</dbReference>
<feature type="compositionally biased region" description="Basic and acidic residues" evidence="1">
    <location>
        <begin position="386"/>
        <end position="396"/>
    </location>
</feature>